<evidence type="ECO:0000313" key="3">
    <source>
        <dbReference type="Proteomes" id="UP000027222"/>
    </source>
</evidence>
<gene>
    <name evidence="2" type="ORF">GALMADRAFT_799903</name>
</gene>
<dbReference type="HOGENOM" id="CLU_2333740_0_0_1"/>
<organism evidence="2 3">
    <name type="scientific">Galerina marginata (strain CBS 339.88)</name>
    <dbReference type="NCBI Taxonomy" id="685588"/>
    <lineage>
        <taxon>Eukaryota</taxon>
        <taxon>Fungi</taxon>
        <taxon>Dikarya</taxon>
        <taxon>Basidiomycota</taxon>
        <taxon>Agaricomycotina</taxon>
        <taxon>Agaricomycetes</taxon>
        <taxon>Agaricomycetidae</taxon>
        <taxon>Agaricales</taxon>
        <taxon>Agaricineae</taxon>
        <taxon>Strophariaceae</taxon>
        <taxon>Galerina</taxon>
    </lineage>
</organism>
<dbReference type="Proteomes" id="UP000027222">
    <property type="component" value="Unassembled WGS sequence"/>
</dbReference>
<dbReference type="EMBL" id="KL142393">
    <property type="protein sequence ID" value="KDR71371.1"/>
    <property type="molecule type" value="Genomic_DNA"/>
</dbReference>
<reference evidence="3" key="1">
    <citation type="journal article" date="2014" name="Proc. Natl. Acad. Sci. U.S.A.">
        <title>Extensive sampling of basidiomycete genomes demonstrates inadequacy of the white-rot/brown-rot paradigm for wood decay fungi.</title>
        <authorList>
            <person name="Riley R."/>
            <person name="Salamov A.A."/>
            <person name="Brown D.W."/>
            <person name="Nagy L.G."/>
            <person name="Floudas D."/>
            <person name="Held B.W."/>
            <person name="Levasseur A."/>
            <person name="Lombard V."/>
            <person name="Morin E."/>
            <person name="Otillar R."/>
            <person name="Lindquist E.A."/>
            <person name="Sun H."/>
            <person name="LaButti K.M."/>
            <person name="Schmutz J."/>
            <person name="Jabbour D."/>
            <person name="Luo H."/>
            <person name="Baker S.E."/>
            <person name="Pisabarro A.G."/>
            <person name="Walton J.D."/>
            <person name="Blanchette R.A."/>
            <person name="Henrissat B."/>
            <person name="Martin F."/>
            <person name="Cullen D."/>
            <person name="Hibbett D.S."/>
            <person name="Grigoriev I.V."/>
        </authorList>
    </citation>
    <scope>NUCLEOTIDE SEQUENCE [LARGE SCALE GENOMIC DNA]</scope>
    <source>
        <strain evidence="3">CBS 339.88</strain>
    </source>
</reference>
<keyword evidence="1" id="KW-1133">Transmembrane helix</keyword>
<evidence type="ECO:0000313" key="2">
    <source>
        <dbReference type="EMBL" id="KDR71371.1"/>
    </source>
</evidence>
<dbReference type="AlphaFoldDB" id="A0A067SKE2"/>
<accession>A0A067SKE2</accession>
<protein>
    <submittedName>
        <fullName evidence="2">Uncharacterized protein</fullName>
    </submittedName>
</protein>
<evidence type="ECO:0000256" key="1">
    <source>
        <dbReference type="SAM" id="Phobius"/>
    </source>
</evidence>
<name>A0A067SKE2_GALM3</name>
<keyword evidence="1" id="KW-0812">Transmembrane</keyword>
<proteinExistence type="predicted"/>
<feature type="transmembrane region" description="Helical" evidence="1">
    <location>
        <begin position="6"/>
        <end position="31"/>
    </location>
</feature>
<sequence>MLLSDSLSVCLFVPTGLTGLFPTPFLAFLLAKNSRPRVLANHPAVCPFQLSALYLNSYLAAGRLLLCLIFHLDLSGSSRTSTASITSDLLLNLFHFSQ</sequence>
<keyword evidence="3" id="KW-1185">Reference proteome</keyword>
<keyword evidence="1" id="KW-0472">Membrane</keyword>